<comment type="cofactor">
    <cofactor evidence="1">
        <name>pyridoxal 5'-phosphate</name>
        <dbReference type="ChEBI" id="CHEBI:597326"/>
    </cofactor>
</comment>
<dbReference type="GO" id="GO:0008483">
    <property type="term" value="F:transaminase activity"/>
    <property type="evidence" value="ECO:0007669"/>
    <property type="project" value="UniProtKB-KW"/>
</dbReference>
<evidence type="ECO:0000259" key="6">
    <source>
        <dbReference type="Pfam" id="PF00155"/>
    </source>
</evidence>
<dbReference type="CDD" id="cd00609">
    <property type="entry name" value="AAT_like"/>
    <property type="match status" value="1"/>
</dbReference>
<evidence type="ECO:0000256" key="2">
    <source>
        <dbReference type="ARBA" id="ARBA00012224"/>
    </source>
</evidence>
<evidence type="ECO:0000256" key="3">
    <source>
        <dbReference type="ARBA" id="ARBA00022898"/>
    </source>
</evidence>
<dbReference type="GO" id="GO:0030170">
    <property type="term" value="F:pyridoxal phosphate binding"/>
    <property type="evidence" value="ECO:0007669"/>
    <property type="project" value="InterPro"/>
</dbReference>
<dbReference type="InterPro" id="IPR004839">
    <property type="entry name" value="Aminotransferase_I/II_large"/>
</dbReference>
<dbReference type="Gene3D" id="3.90.1150.10">
    <property type="entry name" value="Aspartate Aminotransferase, domain 1"/>
    <property type="match status" value="2"/>
</dbReference>
<dbReference type="InterPro" id="IPR051798">
    <property type="entry name" value="Class-II_PLP-Dep_Aminotrans"/>
</dbReference>
<dbReference type="Gene3D" id="3.40.640.10">
    <property type="entry name" value="Type I PLP-dependent aspartate aminotransferase-like (Major domain)"/>
    <property type="match status" value="2"/>
</dbReference>
<proteinExistence type="inferred from homology"/>
<dbReference type="PANTHER" id="PTHR43525">
    <property type="entry name" value="PROTEIN MALY"/>
    <property type="match status" value="1"/>
</dbReference>
<reference evidence="7 8" key="1">
    <citation type="submission" date="2014-12" db="EMBL/GenBank/DDBJ databases">
        <title>Genome sequencing of Alteromonas marina AD001.</title>
        <authorList>
            <person name="Adrian T.G.S."/>
            <person name="Chan K.G."/>
        </authorList>
    </citation>
    <scope>NUCLEOTIDE SEQUENCE [LARGE SCALE GENOMIC DNA]</scope>
    <source>
        <strain evidence="7 8">AD001</strain>
    </source>
</reference>
<keyword evidence="7" id="KW-0032">Aminotransferase</keyword>
<sequence length="487" mass="53439">MSNALSHFPVFNAMQSEFMPYKDVWQAPSHLKLDQTRLKYSAIFRRFQGASSSQANVVASQRDPIPMWIADMDIPPCDEILSAITQNLRSTYGYQSLDIGDAVEKRFERTTQKSSRFKVESGDVVDVASAIGAIDVALHTFCQPGQKVMVLTPTYSPLTETIHNNGLTPVSIPVIQNTRQIQTKLSEVAATKDSGKSRQEDVEGSHATIDTSAFDSAAAAFVICHPNNPTGTVLSAEEQLVILSFCAKNDILIITDEVHSEFAFNSSNEPTLIPMFGAEVNNKRERRQESQNGGNIHTHQLPRIIHINSVSKAFNLASIPGASYAVIKDKTIRETFAQAINSRHLNASNLGKVALIAAYEKGSTWLDSVKCALSFNRKLVVRFFEHYGLSVNYTMGSAGYFLWLDLSTFPSHLKQPNSIASVDEAPLGDASRQPLKYSPVTTVEGCIERGVIGNDGAPFGSPHHIRLNLACHPAVVETALQRLCFIS</sequence>
<accession>A0A0B3Y6Y3</accession>
<evidence type="ECO:0000256" key="4">
    <source>
        <dbReference type="ARBA" id="ARBA00023239"/>
    </source>
</evidence>
<keyword evidence="3" id="KW-0663">Pyridoxal phosphate</keyword>
<dbReference type="AlphaFoldDB" id="A0A0B3Y6Y3"/>
<dbReference type="InterPro" id="IPR015421">
    <property type="entry name" value="PyrdxlP-dep_Trfase_major"/>
</dbReference>
<protein>
    <recommendedName>
        <fullName evidence="2">cysteine-S-conjugate beta-lyase</fullName>
        <ecNumber evidence="2">4.4.1.13</ecNumber>
    </recommendedName>
</protein>
<dbReference type="SUPFAM" id="SSF53383">
    <property type="entry name" value="PLP-dependent transferases"/>
    <property type="match status" value="1"/>
</dbReference>
<dbReference type="EMBL" id="JWLW01000016">
    <property type="protein sequence ID" value="KHT52806.1"/>
    <property type="molecule type" value="Genomic_DNA"/>
</dbReference>
<dbReference type="Pfam" id="PF00155">
    <property type="entry name" value="Aminotran_1_2"/>
    <property type="match status" value="1"/>
</dbReference>
<comment type="caution">
    <text evidence="7">The sequence shown here is derived from an EMBL/GenBank/DDBJ whole genome shotgun (WGS) entry which is preliminary data.</text>
</comment>
<gene>
    <name evidence="7" type="ORF">RJ41_09980</name>
</gene>
<evidence type="ECO:0000313" key="7">
    <source>
        <dbReference type="EMBL" id="KHT52806.1"/>
    </source>
</evidence>
<keyword evidence="7" id="KW-0808">Transferase</keyword>
<dbReference type="InterPro" id="IPR015424">
    <property type="entry name" value="PyrdxlP-dep_Trfase"/>
</dbReference>
<evidence type="ECO:0000256" key="5">
    <source>
        <dbReference type="ARBA" id="ARBA00037974"/>
    </source>
</evidence>
<dbReference type="PANTHER" id="PTHR43525:SF1">
    <property type="entry name" value="PROTEIN MALY"/>
    <property type="match status" value="1"/>
</dbReference>
<dbReference type="EC" id="4.4.1.13" evidence="2"/>
<organism evidence="7 8">
    <name type="scientific">Alteromonas marina</name>
    <dbReference type="NCBI Taxonomy" id="203795"/>
    <lineage>
        <taxon>Bacteria</taxon>
        <taxon>Pseudomonadati</taxon>
        <taxon>Pseudomonadota</taxon>
        <taxon>Gammaproteobacteria</taxon>
        <taxon>Alteromonadales</taxon>
        <taxon>Alteromonadaceae</taxon>
        <taxon>Alteromonas/Salinimonas group</taxon>
        <taxon>Alteromonas</taxon>
    </lineage>
</organism>
<keyword evidence="8" id="KW-1185">Reference proteome</keyword>
<name>A0A0B3Y6Y3_9ALTE</name>
<keyword evidence="4" id="KW-0456">Lyase</keyword>
<dbReference type="Proteomes" id="UP000031197">
    <property type="component" value="Unassembled WGS sequence"/>
</dbReference>
<comment type="similarity">
    <text evidence="5">Belongs to the class-II pyridoxal-phosphate-dependent aminotransferase family. MalY/PatB cystathionine beta-lyase subfamily.</text>
</comment>
<evidence type="ECO:0000313" key="8">
    <source>
        <dbReference type="Proteomes" id="UP000031197"/>
    </source>
</evidence>
<dbReference type="OrthoDB" id="3224382at2"/>
<feature type="domain" description="Aminotransferase class I/classII large" evidence="6">
    <location>
        <begin position="76"/>
        <end position="483"/>
    </location>
</feature>
<dbReference type="GO" id="GO:0047804">
    <property type="term" value="F:cysteine-S-conjugate beta-lyase activity"/>
    <property type="evidence" value="ECO:0007669"/>
    <property type="project" value="UniProtKB-EC"/>
</dbReference>
<evidence type="ECO:0000256" key="1">
    <source>
        <dbReference type="ARBA" id="ARBA00001933"/>
    </source>
</evidence>
<dbReference type="RefSeq" id="WP_039220039.1">
    <property type="nucleotide sequence ID" value="NZ_JWLW01000016.1"/>
</dbReference>
<dbReference type="InterPro" id="IPR015422">
    <property type="entry name" value="PyrdxlP-dep_Trfase_small"/>
</dbReference>